<comment type="catalytic activity">
    <reaction evidence="2">
        <text>9-ribosyl-trans-zeatin 5'-phosphate + H2O = trans-zeatin + D-ribose 5-phosphate</text>
        <dbReference type="Rhea" id="RHEA:48564"/>
        <dbReference type="ChEBI" id="CHEBI:15377"/>
        <dbReference type="ChEBI" id="CHEBI:16522"/>
        <dbReference type="ChEBI" id="CHEBI:78346"/>
        <dbReference type="ChEBI" id="CHEBI:87947"/>
        <dbReference type="EC" id="3.2.2.n1"/>
    </reaction>
</comment>
<dbReference type="AlphaFoldDB" id="A0A0F6QV04"/>
<dbReference type="PANTHER" id="PTHR31223:SF70">
    <property type="entry name" value="LOG FAMILY PROTEIN YJL055W"/>
    <property type="match status" value="1"/>
</dbReference>
<proteinExistence type="inferred from homology"/>
<dbReference type="HOGENOM" id="CLU_058336_4_2_11"/>
<evidence type="ECO:0000313" key="3">
    <source>
        <dbReference type="EMBL" id="AKE38075.1"/>
    </source>
</evidence>
<dbReference type="Proteomes" id="UP000033566">
    <property type="component" value="Chromosome"/>
</dbReference>
<evidence type="ECO:0000313" key="4">
    <source>
        <dbReference type="Proteomes" id="UP000033566"/>
    </source>
</evidence>
<reference evidence="3 4" key="1">
    <citation type="journal article" date="2015" name="Genome Announc.">
        <title>Complete Genome Sequence of Corynebacterium camporealensis DSM 44610, Isolated from the Milk of a Manchega Sheep with Subclinical Mastitis.</title>
        <authorList>
            <person name="Ruckert C."/>
            <person name="Albersmeier A."/>
            <person name="Winkler A."/>
            <person name="Tauch A."/>
        </authorList>
    </citation>
    <scope>NUCLEOTIDE SEQUENCE [LARGE SCALE GENOMIC DNA]</scope>
    <source>
        <strain evidence="3 4">DSM 44610</strain>
    </source>
</reference>
<dbReference type="KEGG" id="ccj:UL81_00410"/>
<dbReference type="GO" id="GO:0005829">
    <property type="term" value="C:cytosol"/>
    <property type="evidence" value="ECO:0007669"/>
    <property type="project" value="TreeGrafter"/>
</dbReference>
<sequence>MKSIAVYCGSSTGNDAAYVDAARELGAELARRGIELVYGGGNVGLMKEVADSCLAGGGRVIGVMPKQLVNLELSHPGLTHLEVVETMATRKARMEDLAEGFICLPGGIGTLEELTEALTLQQLGNHTGPVALLNVAGFWQPFYDMFATMAQAGFVQQRYIDCLILDSDCASVLDKFAQWTYPGRKWDNF</sequence>
<dbReference type="OrthoDB" id="9801098at2"/>
<comment type="catalytic activity">
    <reaction evidence="2">
        <text>N(6)-(dimethylallyl)adenosine 5'-phosphate + H2O = N(6)-dimethylallyladenine + D-ribose 5-phosphate</text>
        <dbReference type="Rhea" id="RHEA:48560"/>
        <dbReference type="ChEBI" id="CHEBI:15377"/>
        <dbReference type="ChEBI" id="CHEBI:17660"/>
        <dbReference type="ChEBI" id="CHEBI:57526"/>
        <dbReference type="ChEBI" id="CHEBI:78346"/>
        <dbReference type="EC" id="3.2.2.n1"/>
    </reaction>
</comment>
<dbReference type="InterPro" id="IPR005269">
    <property type="entry name" value="LOG"/>
</dbReference>
<organism evidence="3 4">
    <name type="scientific">Corynebacterium camporealensis</name>
    <dbReference type="NCBI Taxonomy" id="161896"/>
    <lineage>
        <taxon>Bacteria</taxon>
        <taxon>Bacillati</taxon>
        <taxon>Actinomycetota</taxon>
        <taxon>Actinomycetes</taxon>
        <taxon>Mycobacteriales</taxon>
        <taxon>Corynebacteriaceae</taxon>
        <taxon>Corynebacterium</taxon>
    </lineage>
</organism>
<evidence type="ECO:0000256" key="2">
    <source>
        <dbReference type="RuleBase" id="RU363015"/>
    </source>
</evidence>
<evidence type="ECO:0000256" key="1">
    <source>
        <dbReference type="ARBA" id="ARBA00006763"/>
    </source>
</evidence>
<dbReference type="NCBIfam" id="TIGR00730">
    <property type="entry name" value="Rossman fold protein, TIGR00730 family"/>
    <property type="match status" value="1"/>
</dbReference>
<dbReference type="Pfam" id="PF03641">
    <property type="entry name" value="Lysine_decarbox"/>
    <property type="match status" value="1"/>
</dbReference>
<keyword evidence="2" id="KW-0203">Cytokinin biosynthesis</keyword>
<keyword evidence="4" id="KW-1185">Reference proteome</keyword>
<dbReference type="GO" id="GO:0009691">
    <property type="term" value="P:cytokinin biosynthetic process"/>
    <property type="evidence" value="ECO:0007669"/>
    <property type="project" value="UniProtKB-UniRule"/>
</dbReference>
<dbReference type="GO" id="GO:0016799">
    <property type="term" value="F:hydrolase activity, hydrolyzing N-glycosyl compounds"/>
    <property type="evidence" value="ECO:0007669"/>
    <property type="project" value="TreeGrafter"/>
</dbReference>
<dbReference type="EC" id="3.2.2.n1" evidence="2"/>
<dbReference type="InterPro" id="IPR031100">
    <property type="entry name" value="LOG_fam"/>
</dbReference>
<accession>A0A0F6QV04</accession>
<dbReference type="EMBL" id="CP011311">
    <property type="protein sequence ID" value="AKE38075.1"/>
    <property type="molecule type" value="Genomic_DNA"/>
</dbReference>
<dbReference type="Gene3D" id="3.40.50.450">
    <property type="match status" value="1"/>
</dbReference>
<dbReference type="PATRIC" id="fig|161896.4.peg.81"/>
<dbReference type="STRING" id="161896.UL81_00410"/>
<dbReference type="SUPFAM" id="SSF102405">
    <property type="entry name" value="MCP/YpsA-like"/>
    <property type="match status" value="1"/>
</dbReference>
<comment type="similarity">
    <text evidence="1 2">Belongs to the LOG family.</text>
</comment>
<dbReference type="PANTHER" id="PTHR31223">
    <property type="entry name" value="LOG FAMILY PROTEIN YJL055W"/>
    <property type="match status" value="1"/>
</dbReference>
<dbReference type="RefSeq" id="WP_035106053.1">
    <property type="nucleotide sequence ID" value="NZ_CP011311.1"/>
</dbReference>
<keyword evidence="2" id="KW-0378">Hydrolase</keyword>
<gene>
    <name evidence="3" type="ORF">UL81_00410</name>
</gene>
<protein>
    <recommendedName>
        <fullName evidence="2">Cytokinin riboside 5'-monophosphate phosphoribohydrolase</fullName>
        <ecNumber evidence="2">3.2.2.n1</ecNumber>
    </recommendedName>
</protein>
<name>A0A0F6QV04_9CORY</name>